<organism evidence="5 6">
    <name type="scientific">Tateyamaria omphalii</name>
    <dbReference type="NCBI Taxonomy" id="299262"/>
    <lineage>
        <taxon>Bacteria</taxon>
        <taxon>Pseudomonadati</taxon>
        <taxon>Pseudomonadota</taxon>
        <taxon>Alphaproteobacteria</taxon>
        <taxon>Rhodobacterales</taxon>
        <taxon>Roseobacteraceae</taxon>
        <taxon>Tateyamaria</taxon>
    </lineage>
</organism>
<evidence type="ECO:0000313" key="6">
    <source>
        <dbReference type="Proteomes" id="UP000186336"/>
    </source>
</evidence>
<dbReference type="PANTHER" id="PTHR38340:SF1">
    <property type="entry name" value="S-LAYER PROTEIN"/>
    <property type="match status" value="1"/>
</dbReference>
<feature type="region of interest" description="Disordered" evidence="3">
    <location>
        <begin position="1"/>
        <end position="51"/>
    </location>
</feature>
<evidence type="ECO:0000313" key="5">
    <source>
        <dbReference type="EMBL" id="APX13727.1"/>
    </source>
</evidence>
<feature type="region of interest" description="Disordered" evidence="3">
    <location>
        <begin position="128"/>
        <end position="180"/>
    </location>
</feature>
<dbReference type="EMBL" id="CP019312">
    <property type="protein sequence ID" value="APX13727.1"/>
    <property type="molecule type" value="Genomic_DNA"/>
</dbReference>
<dbReference type="InterPro" id="IPR001343">
    <property type="entry name" value="Hemolysn_Ca-bd"/>
</dbReference>
<feature type="compositionally biased region" description="Low complexity" evidence="3">
    <location>
        <begin position="327"/>
        <end position="345"/>
    </location>
</feature>
<proteinExistence type="predicted"/>
<reference evidence="5 6" key="1">
    <citation type="submission" date="2017-01" db="EMBL/GenBank/DDBJ databases">
        <title>Complete genome of Tateyamaria omphalii DOK1-4 isolated from seawater in Dokdo.</title>
        <authorList>
            <person name="Kim J.H."/>
            <person name="Chi W.-J."/>
        </authorList>
    </citation>
    <scope>NUCLEOTIDE SEQUENCE [LARGE SCALE GENOMIC DNA]</scope>
    <source>
        <strain evidence="5 6">DOK1-4</strain>
    </source>
</reference>
<feature type="compositionally biased region" description="Acidic residues" evidence="3">
    <location>
        <begin position="152"/>
        <end position="162"/>
    </location>
</feature>
<dbReference type="PRINTS" id="PR00313">
    <property type="entry name" value="CABNDNGRPT"/>
</dbReference>
<dbReference type="InterPro" id="IPR036844">
    <property type="entry name" value="Hint_dom_sf"/>
</dbReference>
<dbReference type="SUPFAM" id="SSF51294">
    <property type="entry name" value="Hedgehog/intein (Hint) domain"/>
    <property type="match status" value="1"/>
</dbReference>
<dbReference type="PROSITE" id="PS50817">
    <property type="entry name" value="INTEIN_N_TER"/>
    <property type="match status" value="1"/>
</dbReference>
<gene>
    <name evidence="5" type="ORF">BWR18_06020</name>
</gene>
<dbReference type="InterPro" id="IPR050557">
    <property type="entry name" value="RTX_toxin/Mannuronan_C5-epim"/>
</dbReference>
<protein>
    <recommendedName>
        <fullName evidence="4">Hint domain-containing protein</fullName>
    </recommendedName>
</protein>
<dbReference type="KEGG" id="tom:BWR18_06020"/>
<name>A0A1P8N074_9RHOB</name>
<accession>A0A1P8N074</accession>
<dbReference type="SMART" id="SM00306">
    <property type="entry name" value="HintN"/>
    <property type="match status" value="1"/>
</dbReference>
<feature type="domain" description="Hint" evidence="4">
    <location>
        <begin position="449"/>
        <end position="565"/>
    </location>
</feature>
<dbReference type="Pfam" id="PF00353">
    <property type="entry name" value="HemolysinCabind"/>
    <property type="match status" value="7"/>
</dbReference>
<dbReference type="GO" id="GO:0005576">
    <property type="term" value="C:extracellular region"/>
    <property type="evidence" value="ECO:0007669"/>
    <property type="project" value="UniProtKB-SubCell"/>
</dbReference>
<dbReference type="STRING" id="299262.BWR18_06020"/>
<evidence type="ECO:0000256" key="1">
    <source>
        <dbReference type="ARBA" id="ARBA00004613"/>
    </source>
</evidence>
<dbReference type="GO" id="GO:0005509">
    <property type="term" value="F:calcium ion binding"/>
    <property type="evidence" value="ECO:0007669"/>
    <property type="project" value="InterPro"/>
</dbReference>
<dbReference type="PANTHER" id="PTHR38340">
    <property type="entry name" value="S-LAYER PROTEIN"/>
    <property type="match status" value="1"/>
</dbReference>
<feature type="region of interest" description="Disordered" evidence="3">
    <location>
        <begin position="268"/>
        <end position="354"/>
    </location>
</feature>
<comment type="subcellular location">
    <subcellularLocation>
        <location evidence="1">Secreted</location>
    </subcellularLocation>
</comment>
<dbReference type="SUPFAM" id="SSF51120">
    <property type="entry name" value="beta-Roll"/>
    <property type="match status" value="2"/>
</dbReference>
<evidence type="ECO:0000256" key="3">
    <source>
        <dbReference type="SAM" id="MobiDB-lite"/>
    </source>
</evidence>
<sequence length="643" mass="66759">MVTVEPNPLDGIVEGTDEGELIDEEYDGDPEGDKVDSGDNIFSDDPADEDDDIIEAGGGNDTIIVGQGDDVVDGGDGDDLIDTGNGDLKPDLGFPNDDGTPVPGFPFGFPADDDPDNDLDFVDGGAGDDTISTGDDADTIIGGTGNDVIDGGIDDDEISGDEGTDRIVGGEGNDLIKGGDGDDTIYAGNDPDLGLDQLNIEDDGSNPFFPADPRPDNGMDTVFGGEGNDLIFGADDDDELYGDEGNDTIDGGIDDDLIDGGVGDDSLLGGTGNDTIEGGDGNDFINAGRNADTVDGGDGNDTILGENGADVLSGGDGDDFIDGGTGDDTLNGDGGNDLILGSTGDDVIDGGDGNDTIDGGNGGADIMSGGADRDLFVNVDAGEVVDGGSEGDDFDTLDLRGSAPANGSLEVVFDNPDSDGNGFDGVVNYFDQNGDAVGQLTFTNIEDVIPCFTPGTLIATPTGERRVEDLKPGDRVITRDNGIQEIRWVGHRQMSGEELADAAHLRPVLIRQGALGKGLPERDMLVSPQHRVLVADNKTALYFDESEVLVAAKHLTDMEGIDVVEVSETTYIHVMFDQHEVILSDGAWTESFQPGDMTLGAMGDAQRAEILELFPELETVDGIASYASARRSLKKHEAKLLTQ</sequence>
<dbReference type="InterPro" id="IPR011049">
    <property type="entry name" value="Serralysin-like_metalloprot_C"/>
</dbReference>
<evidence type="ECO:0000256" key="2">
    <source>
        <dbReference type="ARBA" id="ARBA00022525"/>
    </source>
</evidence>
<dbReference type="AlphaFoldDB" id="A0A1P8N074"/>
<dbReference type="InterPro" id="IPR003587">
    <property type="entry name" value="Hint_dom_N"/>
</dbReference>
<dbReference type="PROSITE" id="PS00330">
    <property type="entry name" value="HEMOLYSIN_CALCIUM"/>
    <property type="match status" value="7"/>
</dbReference>
<dbReference type="Gene3D" id="2.150.10.10">
    <property type="entry name" value="Serralysin-like metalloprotease, C-terminal"/>
    <property type="match status" value="4"/>
</dbReference>
<evidence type="ECO:0000259" key="4">
    <source>
        <dbReference type="SMART" id="SM00306"/>
    </source>
</evidence>
<keyword evidence="6" id="KW-1185">Reference proteome</keyword>
<dbReference type="GO" id="GO:0016539">
    <property type="term" value="P:intein-mediated protein splicing"/>
    <property type="evidence" value="ECO:0007669"/>
    <property type="project" value="InterPro"/>
</dbReference>
<feature type="region of interest" description="Disordered" evidence="3">
    <location>
        <begin position="57"/>
        <end position="76"/>
    </location>
</feature>
<dbReference type="InterPro" id="IPR006141">
    <property type="entry name" value="Intein_N"/>
</dbReference>
<dbReference type="InterPro" id="IPR028992">
    <property type="entry name" value="Hedgehog/Intein_dom"/>
</dbReference>
<dbReference type="Pfam" id="PF13403">
    <property type="entry name" value="Hint_2"/>
    <property type="match status" value="1"/>
</dbReference>
<feature type="compositionally biased region" description="Acidic residues" evidence="3">
    <location>
        <begin position="15"/>
        <end position="30"/>
    </location>
</feature>
<keyword evidence="2" id="KW-0964">Secreted</keyword>
<dbReference type="InterPro" id="IPR018511">
    <property type="entry name" value="Hemolysin-typ_Ca-bd_CS"/>
</dbReference>
<dbReference type="Proteomes" id="UP000186336">
    <property type="component" value="Chromosome"/>
</dbReference>
<dbReference type="Gene3D" id="2.170.16.10">
    <property type="entry name" value="Hedgehog/Intein (Hint) domain"/>
    <property type="match status" value="1"/>
</dbReference>